<gene>
    <name evidence="2" type="ORF">GGQ68_002892</name>
</gene>
<proteinExistence type="predicted"/>
<accession>A0A7W6DWH5</accession>
<evidence type="ECO:0000313" key="2">
    <source>
        <dbReference type="EMBL" id="MBB3986549.1"/>
    </source>
</evidence>
<name>A0A7W6DWH5_9RHOB</name>
<comment type="caution">
    <text evidence="2">The sequence shown here is derived from an EMBL/GenBank/DDBJ whole genome shotgun (WGS) entry which is preliminary data.</text>
</comment>
<organism evidence="2 3">
    <name type="scientific">Sagittula marina</name>
    <dbReference type="NCBI Taxonomy" id="943940"/>
    <lineage>
        <taxon>Bacteria</taxon>
        <taxon>Pseudomonadati</taxon>
        <taxon>Pseudomonadota</taxon>
        <taxon>Alphaproteobacteria</taxon>
        <taxon>Rhodobacterales</taxon>
        <taxon>Roseobacteraceae</taxon>
        <taxon>Sagittula</taxon>
    </lineage>
</organism>
<dbReference type="Proteomes" id="UP000541426">
    <property type="component" value="Unassembled WGS sequence"/>
</dbReference>
<keyword evidence="3" id="KW-1185">Reference proteome</keyword>
<dbReference type="Gene3D" id="3.40.630.30">
    <property type="match status" value="1"/>
</dbReference>
<sequence length="91" mass="9555">MLVRGTAGGLARARVNGGPPHTAPFKPVRDTEDDRTAFMLSPAAVATGRQGEGIGQALFPYGTNNLRKDGVDVIVTYGDPDLPRDFSSIVG</sequence>
<dbReference type="RefSeq" id="WP_344716258.1">
    <property type="nucleotide sequence ID" value="NZ_BAABBZ010000006.1"/>
</dbReference>
<dbReference type="EMBL" id="JACIEJ010000007">
    <property type="protein sequence ID" value="MBB3986549.1"/>
    <property type="molecule type" value="Genomic_DNA"/>
</dbReference>
<reference evidence="2 3" key="1">
    <citation type="submission" date="2020-08" db="EMBL/GenBank/DDBJ databases">
        <title>Genomic Encyclopedia of Type Strains, Phase IV (KMG-IV): sequencing the most valuable type-strain genomes for metagenomic binning, comparative biology and taxonomic classification.</title>
        <authorList>
            <person name="Goeker M."/>
        </authorList>
    </citation>
    <scope>NUCLEOTIDE SEQUENCE [LARGE SCALE GENOMIC DNA]</scope>
    <source>
        <strain evidence="2 3">DSM 102235</strain>
    </source>
</reference>
<evidence type="ECO:0000256" key="1">
    <source>
        <dbReference type="SAM" id="MobiDB-lite"/>
    </source>
</evidence>
<protein>
    <submittedName>
        <fullName evidence="2">Putative N-acetyltransferase YhbS</fullName>
    </submittedName>
</protein>
<dbReference type="AlphaFoldDB" id="A0A7W6DWH5"/>
<keyword evidence="2" id="KW-0808">Transferase</keyword>
<feature type="region of interest" description="Disordered" evidence="1">
    <location>
        <begin position="1"/>
        <end position="29"/>
    </location>
</feature>
<dbReference type="GO" id="GO:0016740">
    <property type="term" value="F:transferase activity"/>
    <property type="evidence" value="ECO:0007669"/>
    <property type="project" value="UniProtKB-KW"/>
</dbReference>
<evidence type="ECO:0000313" key="3">
    <source>
        <dbReference type="Proteomes" id="UP000541426"/>
    </source>
</evidence>